<dbReference type="Proteomes" id="UP000433532">
    <property type="component" value="Unassembled WGS sequence"/>
</dbReference>
<evidence type="ECO:0000313" key="8">
    <source>
        <dbReference type="EMBL" id="RMS49653.1"/>
    </source>
</evidence>
<dbReference type="EMBL" id="WXZT01000003">
    <property type="protein sequence ID" value="MZZ11706.1"/>
    <property type="molecule type" value="Genomic_DNA"/>
</dbReference>
<evidence type="ECO:0000256" key="1">
    <source>
        <dbReference type="SAM" id="MobiDB-lite"/>
    </source>
</evidence>
<gene>
    <name evidence="8" type="ORF">ALP65_00472</name>
    <name evidence="6" type="ORF">CAZ10_06840</name>
    <name evidence="7" type="ORF">DT376_12925</name>
    <name evidence="4" type="ORF">GNQ48_17465</name>
    <name evidence="5" type="ORF">GUL26_05570</name>
    <name evidence="9" type="ORF">IPC1295_19940</name>
    <name evidence="10" type="ORF">L4V69_25280</name>
    <name evidence="3" type="ORF">PAERUG_P19_London_7_VIM_2_05_10_06138</name>
</gene>
<dbReference type="Proteomes" id="UP000270834">
    <property type="component" value="Unassembled WGS sequence"/>
</dbReference>
<evidence type="ECO:0000313" key="7">
    <source>
        <dbReference type="EMBL" id="RCI74451.1"/>
    </source>
</evidence>
<evidence type="ECO:0000313" key="15">
    <source>
        <dbReference type="Proteomes" id="UP000284767"/>
    </source>
</evidence>
<evidence type="ECO:0000313" key="16">
    <source>
        <dbReference type="Proteomes" id="UP000433532"/>
    </source>
</evidence>
<evidence type="ECO:0000313" key="11">
    <source>
        <dbReference type="Proteomes" id="UP000045039"/>
    </source>
</evidence>
<evidence type="ECO:0000313" key="4">
    <source>
        <dbReference type="EMBL" id="MUI36797.1"/>
    </source>
</evidence>
<dbReference type="eggNOG" id="ENOG5031GS7">
    <property type="taxonomic scope" value="Bacteria"/>
</dbReference>
<reference evidence="5" key="10">
    <citation type="submission" date="2020-01" db="EMBL/GenBank/DDBJ databases">
        <title>Bacteria Cultured from War Wounds Associated with the Conflict in Eastern Ukraine.</title>
        <authorList>
            <person name="Snesrud E."/>
            <person name="Galac M.R."/>
            <person name="Mc Gann P."/>
            <person name="Valentine K."/>
            <person name="Viacheslav K."/>
        </authorList>
    </citation>
    <scope>NUCLEOTIDE SEQUENCE</scope>
    <source>
        <strain evidence="5">VNMU148</strain>
    </source>
</reference>
<evidence type="ECO:0000313" key="6">
    <source>
        <dbReference type="EMBL" id="OTI63932.1"/>
    </source>
</evidence>
<reference evidence="10" key="11">
    <citation type="submission" date="2023-06" db="EMBL/GenBank/DDBJ databases">
        <authorList>
            <consortium name="Clinical and Environmental Microbiology Branch: Whole genome sequencing antimicrobial resistance pathogens in the healthcare setting"/>
        </authorList>
    </citation>
    <scope>NUCLEOTIDE SEQUENCE</scope>
    <source>
        <strain evidence="10">2021CK-01020</strain>
    </source>
</reference>
<feature type="region of interest" description="Disordered" evidence="1">
    <location>
        <begin position="1"/>
        <end position="20"/>
    </location>
</feature>
<accession>A0A071KWP3</accession>
<reference evidence="9 15" key="8">
    <citation type="submission" date="2019-01" db="EMBL/GenBank/DDBJ databases">
        <title>The Pseudomonas aeruginosa pan-genome provides new insights on its population structure, horizontal gene transfer and pathogenicity.</title>
        <authorList>
            <person name="Freschi L."/>
            <person name="Vincent A.T."/>
            <person name="Jeukens J."/>
            <person name="Emond-Rheault J.-G."/>
            <person name="Kukavica-Ibrulj I."/>
            <person name="Dupont M.-J."/>
            <person name="Charette S.J."/>
            <person name="Boyle B."/>
            <person name="Levesque R.C."/>
        </authorList>
    </citation>
    <scope>NUCLEOTIDE SEQUENCE [LARGE SCALE GENOMIC DNA]</scope>
    <source>
        <strain evidence="9 15">PA-W36</strain>
    </source>
</reference>
<evidence type="ECO:0000313" key="10">
    <source>
        <dbReference type="EMBL" id="WOS75810.1"/>
    </source>
</evidence>
<dbReference type="Pfam" id="PF20661">
    <property type="entry name" value="SutA-RBD"/>
    <property type="match status" value="1"/>
</dbReference>
<dbReference type="AlphaFoldDB" id="A0A071KWP3"/>
<evidence type="ECO:0000313" key="14">
    <source>
        <dbReference type="Proteomes" id="UP000270834"/>
    </source>
</evidence>
<name>A0A071KWP3_PSEAI</name>
<organism evidence="6 12">
    <name type="scientific">Pseudomonas aeruginosa</name>
    <dbReference type="NCBI Taxonomy" id="287"/>
    <lineage>
        <taxon>Bacteria</taxon>
        <taxon>Pseudomonadati</taxon>
        <taxon>Pseudomonadota</taxon>
        <taxon>Gammaproteobacteria</taxon>
        <taxon>Pseudomonadales</taxon>
        <taxon>Pseudomonadaceae</taxon>
        <taxon>Pseudomonas</taxon>
    </lineage>
</organism>
<feature type="domain" description="Transcriptional regulator SutA RNAP-binding" evidence="2">
    <location>
        <begin position="18"/>
        <end position="49"/>
    </location>
</feature>
<proteinExistence type="predicted"/>
<dbReference type="InterPro" id="IPR049191">
    <property type="entry name" value="SutA_RBD"/>
</dbReference>
<dbReference type="Proteomes" id="UP000253594">
    <property type="component" value="Unassembled WGS sequence"/>
</dbReference>
<reference evidence="10" key="12">
    <citation type="submission" date="2023-10" db="EMBL/GenBank/DDBJ databases">
        <title>Pathogen: clinical or host-associated sample.</title>
        <authorList>
            <person name="Hergert J."/>
            <person name="Casey R."/>
            <person name="Wagner J."/>
            <person name="Young E.L."/>
            <person name="Oakeson K.F."/>
        </authorList>
    </citation>
    <scope>NUCLEOTIDE SEQUENCE</scope>
    <source>
        <strain evidence="10">2021CK-01020</strain>
    </source>
</reference>
<reference evidence="3" key="1">
    <citation type="submission" date="2015-06" db="EMBL/GenBank/DDBJ databases">
        <authorList>
            <person name="Radhakrishnan R."/>
            <person name="Underwood A."/>
            <person name="Al-Shahib A."/>
        </authorList>
    </citation>
    <scope>NUCLEOTIDE SEQUENCE</scope>
    <source>
        <strain evidence="3">P19_London_7_VIM_2_05_10</strain>
    </source>
</reference>
<dbReference type="Proteomes" id="UP000644192">
    <property type="component" value="Unassembled WGS sequence"/>
</dbReference>
<dbReference type="EMBL" id="QORE01000366">
    <property type="protein sequence ID" value="RCI74451.1"/>
    <property type="molecule type" value="Genomic_DNA"/>
</dbReference>
<reference evidence="12" key="4">
    <citation type="submission" date="2017-05" db="EMBL/GenBank/DDBJ databases">
        <authorList>
            <person name="Giani T."/>
            <person name="Arena F."/>
            <person name="Pollini S."/>
            <person name="Di Pilato V."/>
            <person name="D'Andrea M.M."/>
            <person name="Henrici De Angelis L."/>
            <person name="Bassetti M."/>
            <person name="Rossolini G.M."/>
        </authorList>
    </citation>
    <scope>NUCLEOTIDE SEQUENCE [LARGE SCALE GENOMIC DNA]</scope>
    <source>
        <strain evidence="12">S567_C10_BS</strain>
    </source>
</reference>
<dbReference type="RefSeq" id="WP_003109112.1">
    <property type="nucleotide sequence ID" value="NZ_AP014622.1"/>
</dbReference>
<dbReference type="Proteomes" id="UP000194857">
    <property type="component" value="Unassembled WGS sequence"/>
</dbReference>
<evidence type="ECO:0000313" key="9">
    <source>
        <dbReference type="EMBL" id="RPM12164.1"/>
    </source>
</evidence>
<reference evidence="6" key="3">
    <citation type="submission" date="2017-05" db="EMBL/GenBank/DDBJ databases">
        <authorList>
            <person name="Song R."/>
            <person name="Chenine A.L."/>
            <person name="Ruprecht R.M."/>
        </authorList>
    </citation>
    <scope>NUCLEOTIDE SEQUENCE [LARGE SCALE GENOMIC DNA]</scope>
    <source>
        <strain evidence="6">S567_C10_BS</strain>
    </source>
</reference>
<reference evidence="9 15" key="5">
    <citation type="submission" date="2017-08" db="EMBL/GenBank/DDBJ databases">
        <authorList>
            <person name="Feschi L."/>
            <person name="Jeukens J."/>
            <person name="Emond-Rheault J.-G."/>
            <person name="Kukavica-Ibrulj I."/>
            <person name="Boyle B."/>
            <person name="Levesque R.C."/>
        </authorList>
    </citation>
    <scope>NUCLEOTIDE SEQUENCE [LARGE SCALE GENOMIC DNA]</scope>
    <source>
        <strain evidence="9 15">PA-W36</strain>
    </source>
</reference>
<dbReference type="Proteomes" id="UP001297540">
    <property type="component" value="Chromosome"/>
</dbReference>
<reference evidence="11" key="2">
    <citation type="submission" date="2015-06" db="EMBL/GenBank/DDBJ databases">
        <authorList>
            <person name="Radhakrishnan Rajesh"/>
            <person name="Underwood Anthony"/>
            <person name="Al-Shahib Ali"/>
        </authorList>
    </citation>
    <scope>NUCLEOTIDE SEQUENCE [LARGE SCALE GENOMIC DNA]</scope>
    <source>
        <strain evidence="11">P19_London_7_VIM_2_05_10</strain>
    </source>
</reference>
<dbReference type="EMBL" id="NSNE01000012">
    <property type="protein sequence ID" value="RPM12164.1"/>
    <property type="molecule type" value="Genomic_DNA"/>
</dbReference>
<dbReference type="EMBL" id="WOAD01000014">
    <property type="protein sequence ID" value="MUI36797.1"/>
    <property type="molecule type" value="Genomic_DNA"/>
</dbReference>
<protein>
    <recommendedName>
        <fullName evidence="2">Transcriptional regulator SutA RNAP-binding domain-containing protein</fullName>
    </recommendedName>
</protein>
<reference evidence="7 13" key="6">
    <citation type="submission" date="2018-07" db="EMBL/GenBank/DDBJ databases">
        <title>Mechanisms of high-level aminoglycoside resistance among Gram-negative pathogens in Brazil.</title>
        <authorList>
            <person name="Ballaben A.S."/>
            <person name="Darini A.L.C."/>
            <person name="Doi Y."/>
        </authorList>
    </citation>
    <scope>NUCLEOTIDE SEQUENCE [LARGE SCALE GENOMIC DNA]</scope>
    <source>
        <strain evidence="7 13">B2-305</strain>
    </source>
</reference>
<evidence type="ECO:0000313" key="13">
    <source>
        <dbReference type="Proteomes" id="UP000253594"/>
    </source>
</evidence>
<dbReference type="EMBL" id="RBSQ01000982">
    <property type="protein sequence ID" value="RMS49653.1"/>
    <property type="molecule type" value="Genomic_DNA"/>
</dbReference>
<evidence type="ECO:0000259" key="2">
    <source>
        <dbReference type="Pfam" id="PF20661"/>
    </source>
</evidence>
<dbReference type="Proteomes" id="UP000284767">
    <property type="component" value="Unassembled WGS sequence"/>
</dbReference>
<dbReference type="EMBL" id="NFFZ01000003">
    <property type="protein sequence ID" value="OTI63932.1"/>
    <property type="molecule type" value="Genomic_DNA"/>
</dbReference>
<dbReference type="Proteomes" id="UP000045039">
    <property type="component" value="Unassembled WGS sequence"/>
</dbReference>
<reference evidence="4 16" key="9">
    <citation type="submission" date="2019-11" db="EMBL/GenBank/DDBJ databases">
        <title>Genomes of ocular Pseudomonas aeruginosa isolates.</title>
        <authorList>
            <person name="Khan M."/>
            <person name="Rice S.A."/>
            <person name="Willcox M.D.P."/>
            <person name="Stapleton F."/>
        </authorList>
    </citation>
    <scope>NUCLEOTIDE SEQUENCE [LARGE SCALE GENOMIC DNA]</scope>
    <source>
        <strain evidence="4 16">PA221</strain>
    </source>
</reference>
<dbReference type="EMBL" id="CVVU01000256">
    <property type="protein sequence ID" value="CRP95259.1"/>
    <property type="molecule type" value="Genomic_DNA"/>
</dbReference>
<evidence type="ECO:0000313" key="5">
    <source>
        <dbReference type="EMBL" id="MZZ11706.1"/>
    </source>
</evidence>
<sequence>MAIMKKTVAPKAAKPAPAVETRESIEAQVAAFLQAGGEIQKIAKGVSGQVYGPSRQITISKKR</sequence>
<evidence type="ECO:0000313" key="12">
    <source>
        <dbReference type="Proteomes" id="UP000194857"/>
    </source>
</evidence>
<feature type="compositionally biased region" description="Low complexity" evidence="1">
    <location>
        <begin position="9"/>
        <end position="18"/>
    </location>
</feature>
<dbReference type="EMBL" id="CP136986">
    <property type="protein sequence ID" value="WOS75810.1"/>
    <property type="molecule type" value="Genomic_DNA"/>
</dbReference>
<evidence type="ECO:0000313" key="3">
    <source>
        <dbReference type="EMBL" id="CRP95259.1"/>
    </source>
</evidence>
<reference evidence="8 14" key="7">
    <citation type="submission" date="2018-08" db="EMBL/GenBank/DDBJ databases">
        <title>Recombination of ecologically and evolutionarily significant loci maintains genetic cohesion in the Pseudomonas syringae species complex.</title>
        <authorList>
            <person name="Dillon M."/>
            <person name="Thakur S."/>
            <person name="Almeida R.N.D."/>
            <person name="Weir B.S."/>
            <person name="Guttman D.S."/>
        </authorList>
    </citation>
    <scope>NUCLEOTIDE SEQUENCE [LARGE SCALE GENOMIC DNA]</scope>
    <source>
        <strain evidence="8 14">ICMP 7846</strain>
    </source>
</reference>